<dbReference type="PATRIC" id="fig|1122241.3.peg.1343"/>
<comment type="function">
    <text evidence="5">Required for morphogenesis and for the elongation of the flagellar filament by facilitating polymerization of the flagellin monomers at the tip of growing filament. Forms a capping structure, which prevents flagellin subunits (transported through the central channel of the flagellum) from leaking out without polymerization at the distal end.</text>
</comment>
<dbReference type="GO" id="GO:0005576">
    <property type="term" value="C:extracellular region"/>
    <property type="evidence" value="ECO:0007669"/>
    <property type="project" value="UniProtKB-SubCell"/>
</dbReference>
<evidence type="ECO:0000256" key="1">
    <source>
        <dbReference type="ARBA" id="ARBA00009764"/>
    </source>
</evidence>
<evidence type="ECO:0000256" key="4">
    <source>
        <dbReference type="ARBA" id="ARBA00023143"/>
    </source>
</evidence>
<feature type="domain" description="Flagellar hook-associated protein 2 N-terminal" evidence="6">
    <location>
        <begin position="17"/>
        <end position="111"/>
    </location>
</feature>
<reference evidence="8 9" key="1">
    <citation type="submission" date="2016-02" db="EMBL/GenBank/DDBJ databases">
        <title>Genome sequence of Moorella mulderi DSM 14980.</title>
        <authorList>
            <person name="Poehlein A."/>
            <person name="Daniel R."/>
        </authorList>
    </citation>
    <scope>NUCLEOTIDE SEQUENCE [LARGE SCALE GENOMIC DNA]</scope>
    <source>
        <strain evidence="8 9">DSM 14980</strain>
    </source>
</reference>
<organism evidence="8 9">
    <name type="scientific">Moorella mulderi DSM 14980</name>
    <dbReference type="NCBI Taxonomy" id="1122241"/>
    <lineage>
        <taxon>Bacteria</taxon>
        <taxon>Bacillati</taxon>
        <taxon>Bacillota</taxon>
        <taxon>Clostridia</taxon>
        <taxon>Neomoorellales</taxon>
        <taxon>Neomoorellaceae</taxon>
        <taxon>Neomoorella</taxon>
    </lineage>
</organism>
<evidence type="ECO:0000256" key="3">
    <source>
        <dbReference type="ARBA" id="ARBA00023054"/>
    </source>
</evidence>
<comment type="subunit">
    <text evidence="2 5">Homopentamer.</text>
</comment>
<dbReference type="PANTHER" id="PTHR30288:SF0">
    <property type="entry name" value="FLAGELLAR HOOK-ASSOCIATED PROTEIN 2"/>
    <property type="match status" value="1"/>
</dbReference>
<keyword evidence="8" id="KW-0966">Cell projection</keyword>
<feature type="domain" description="Flagellar hook-associated protein 2 C-terminal" evidence="7">
    <location>
        <begin position="257"/>
        <end position="516"/>
    </location>
</feature>
<evidence type="ECO:0000256" key="2">
    <source>
        <dbReference type="ARBA" id="ARBA00011255"/>
    </source>
</evidence>
<keyword evidence="5" id="KW-0964">Secreted</keyword>
<dbReference type="InterPro" id="IPR003481">
    <property type="entry name" value="FliD_N"/>
</dbReference>
<dbReference type="NCBIfam" id="NF005833">
    <property type="entry name" value="PRK07737.1"/>
    <property type="match status" value="1"/>
</dbReference>
<keyword evidence="3" id="KW-0175">Coiled coil</keyword>
<dbReference type="GO" id="GO:0009424">
    <property type="term" value="C:bacterial-type flagellum hook"/>
    <property type="evidence" value="ECO:0007669"/>
    <property type="project" value="UniProtKB-UniRule"/>
</dbReference>
<evidence type="ECO:0000259" key="6">
    <source>
        <dbReference type="Pfam" id="PF02465"/>
    </source>
</evidence>
<dbReference type="GO" id="GO:0071973">
    <property type="term" value="P:bacterial-type flagellum-dependent cell motility"/>
    <property type="evidence" value="ECO:0007669"/>
    <property type="project" value="TreeGrafter"/>
</dbReference>
<keyword evidence="4 5" id="KW-0975">Bacterial flagellum</keyword>
<gene>
    <name evidence="8" type="primary">fliD</name>
    <name evidence="8" type="ORF">MOMUL_12800</name>
</gene>
<sequence length="530" mass="58415">MITTNTLNTLRISGLASGIDTESIIKSLMAVERIPVDKLKQQKQILQWQQEDYRTINNSLRTFRDKVFNMKLQATYLAKKATSSNEGAVGVTATSAAVEGFYTIDIQNLAKGITVMSANRLNEETASDGTTKKLAEQFGLSGTITFTLEGSVKNADGSYKQQTFSFATGEKTIYDVVKEINAANLGIQASYDSVNNRFMLISPGTGETQHLKVVKDDNSFLSGTNSTLQLQITSGVIGTSEITSPQSLVVGTDYTGVNAQFTLNGVTFSEPTNTFTIAGVTYELRQANVTANVTVSSDTDAIINSIKDFINAYNDVIGKINAKLAETRHRDYPPLTDDQRKALSDDEIKKWEELARSGLLQNDPLLDGIVNTMRQTMATIVPGLTGSQYNDLSDLGITTGLYEEKGKLYIDEAKLRDAIQKDPTGVMNLFTKSADKYSEKGIAMRLYDDVNNAISQISKKAGSDSTFTLADNSYIGQRLREIDESINDMEDRLKQVEDRYYRQFTAMEQAINQMNAQSAWLAQQFSMGSR</sequence>
<dbReference type="InterPro" id="IPR040026">
    <property type="entry name" value="FliD"/>
</dbReference>
<evidence type="ECO:0000313" key="9">
    <source>
        <dbReference type="Proteomes" id="UP000075670"/>
    </source>
</evidence>
<dbReference type="PANTHER" id="PTHR30288">
    <property type="entry name" value="FLAGELLAR CAP/ASSEMBLY PROTEIN FLID"/>
    <property type="match status" value="1"/>
</dbReference>
<keyword evidence="8" id="KW-0282">Flagellum</keyword>
<proteinExistence type="inferred from homology"/>
<accession>A0A151AYF2</accession>
<comment type="similarity">
    <text evidence="1 5">Belongs to the FliD family.</text>
</comment>
<dbReference type="InterPro" id="IPR010809">
    <property type="entry name" value="FliD_C"/>
</dbReference>
<comment type="subcellular location">
    <subcellularLocation>
        <location evidence="5">Secreted</location>
    </subcellularLocation>
    <subcellularLocation>
        <location evidence="5">Bacterial flagellum</location>
    </subcellularLocation>
</comment>
<evidence type="ECO:0000313" key="8">
    <source>
        <dbReference type="EMBL" id="KYH32678.1"/>
    </source>
</evidence>
<keyword evidence="9" id="KW-1185">Reference proteome</keyword>
<name>A0A151AYF2_9FIRM</name>
<dbReference type="RefSeq" id="WP_201786473.1">
    <property type="nucleotide sequence ID" value="NZ_LTBC01000003.1"/>
</dbReference>
<dbReference type="Pfam" id="PF07195">
    <property type="entry name" value="FliD_C"/>
    <property type="match status" value="1"/>
</dbReference>
<dbReference type="Proteomes" id="UP000075670">
    <property type="component" value="Unassembled WGS sequence"/>
</dbReference>
<evidence type="ECO:0000256" key="5">
    <source>
        <dbReference type="RuleBase" id="RU362066"/>
    </source>
</evidence>
<dbReference type="EMBL" id="LTBC01000003">
    <property type="protein sequence ID" value="KYH32678.1"/>
    <property type="molecule type" value="Genomic_DNA"/>
</dbReference>
<dbReference type="AlphaFoldDB" id="A0A151AYF2"/>
<evidence type="ECO:0000259" key="7">
    <source>
        <dbReference type="Pfam" id="PF07195"/>
    </source>
</evidence>
<dbReference type="GO" id="GO:0009421">
    <property type="term" value="C:bacterial-type flagellum filament cap"/>
    <property type="evidence" value="ECO:0007669"/>
    <property type="project" value="InterPro"/>
</dbReference>
<comment type="caution">
    <text evidence="8">The sequence shown here is derived from an EMBL/GenBank/DDBJ whole genome shotgun (WGS) entry which is preliminary data.</text>
</comment>
<dbReference type="Pfam" id="PF02465">
    <property type="entry name" value="FliD_N"/>
    <property type="match status" value="1"/>
</dbReference>
<dbReference type="GO" id="GO:0007155">
    <property type="term" value="P:cell adhesion"/>
    <property type="evidence" value="ECO:0007669"/>
    <property type="project" value="InterPro"/>
</dbReference>
<protein>
    <recommendedName>
        <fullName evidence="5">Flagellar hook-associated protein 2</fullName>
        <shortName evidence="5">HAP2</shortName>
    </recommendedName>
    <alternativeName>
        <fullName evidence="5">Flagellar cap protein</fullName>
    </alternativeName>
</protein>
<keyword evidence="8" id="KW-0969">Cilium</keyword>